<name>A0A0L8HPJ0_OCTBM</name>
<reference evidence="1" key="1">
    <citation type="submission" date="2015-07" db="EMBL/GenBank/DDBJ databases">
        <title>MeaNS - Measles Nucleotide Surveillance Program.</title>
        <authorList>
            <person name="Tran T."/>
            <person name="Druce J."/>
        </authorList>
    </citation>
    <scope>NUCLEOTIDE SEQUENCE</scope>
    <source>
        <strain evidence="1">UCB-OBI-ISO-001</strain>
        <tissue evidence="1">Gonad</tissue>
    </source>
</reference>
<proteinExistence type="predicted"/>
<protein>
    <recommendedName>
        <fullName evidence="2">EGF-like domain-containing protein</fullName>
    </recommendedName>
</protein>
<feature type="non-terminal residue" evidence="1">
    <location>
        <position position="68"/>
    </location>
</feature>
<sequence length="68" mass="7489">MALTLNQLNFILVVVFSPHIIAHKCSLGLFGLRCQYICRCEDITTCNNITGECDSGCANGWNGHACQR</sequence>
<dbReference type="EMBL" id="KQ417610">
    <property type="protein sequence ID" value="KOF91141.1"/>
    <property type="molecule type" value="Genomic_DNA"/>
</dbReference>
<dbReference type="AlphaFoldDB" id="A0A0L8HPJ0"/>
<accession>A0A0L8HPJ0</accession>
<evidence type="ECO:0000313" key="1">
    <source>
        <dbReference type="EMBL" id="KOF91141.1"/>
    </source>
</evidence>
<gene>
    <name evidence="1" type="ORF">OCBIM_22009746mg</name>
</gene>
<evidence type="ECO:0008006" key="2">
    <source>
        <dbReference type="Google" id="ProtNLM"/>
    </source>
</evidence>
<dbReference type="Gene3D" id="2.170.300.10">
    <property type="entry name" value="Tie2 ligand-binding domain superfamily"/>
    <property type="match status" value="1"/>
</dbReference>
<organism evidence="1">
    <name type="scientific">Octopus bimaculoides</name>
    <name type="common">California two-spotted octopus</name>
    <dbReference type="NCBI Taxonomy" id="37653"/>
    <lineage>
        <taxon>Eukaryota</taxon>
        <taxon>Metazoa</taxon>
        <taxon>Spiralia</taxon>
        <taxon>Lophotrochozoa</taxon>
        <taxon>Mollusca</taxon>
        <taxon>Cephalopoda</taxon>
        <taxon>Coleoidea</taxon>
        <taxon>Octopodiformes</taxon>
        <taxon>Octopoda</taxon>
        <taxon>Incirrata</taxon>
        <taxon>Octopodidae</taxon>
        <taxon>Octopus</taxon>
    </lineage>
</organism>